<comment type="caution">
    <text evidence="1">The sequence shown here is derived from an EMBL/GenBank/DDBJ whole genome shotgun (WGS) entry which is preliminary data.</text>
</comment>
<name>A0AA40Y4A2_STEMA</name>
<gene>
    <name evidence="1" type="ORF">I5V89_11890</name>
</gene>
<organism evidence="1 2">
    <name type="scientific">Stenotrophomonas maltophilia</name>
    <name type="common">Pseudomonas maltophilia</name>
    <name type="synonym">Xanthomonas maltophilia</name>
    <dbReference type="NCBI Taxonomy" id="40324"/>
    <lineage>
        <taxon>Bacteria</taxon>
        <taxon>Pseudomonadati</taxon>
        <taxon>Pseudomonadota</taxon>
        <taxon>Gammaproteobacteria</taxon>
        <taxon>Lysobacterales</taxon>
        <taxon>Lysobacteraceae</taxon>
        <taxon>Stenotrophomonas</taxon>
        <taxon>Stenotrophomonas maltophilia group</taxon>
    </lineage>
</organism>
<evidence type="ECO:0000313" key="1">
    <source>
        <dbReference type="EMBL" id="MBH1790574.1"/>
    </source>
</evidence>
<dbReference type="AlphaFoldDB" id="A0AA40Y4A2"/>
<dbReference type="EMBL" id="JADUOV010000007">
    <property type="protein sequence ID" value="MBH1790574.1"/>
    <property type="molecule type" value="Genomic_DNA"/>
</dbReference>
<sequence length="95" mass="9884">MDTPSDTGTHAGVEAELTAHLGYIKALEYGLRAAIAAHPAAGAMSLLWAQMLPEISDHHASTGHVAFNAALQRGLRTIGAQIDEAARVAPFDPVA</sequence>
<reference evidence="1" key="1">
    <citation type="submission" date="2020-11" db="EMBL/GenBank/DDBJ databases">
        <title>Enhanced detection system for hospital associated transmission using whole genome sequencing surveillance.</title>
        <authorList>
            <person name="Harrison L.H."/>
            <person name="Van Tyne D."/>
            <person name="Marsh J.W."/>
            <person name="Griffith M.P."/>
            <person name="Snyder D.J."/>
            <person name="Cooper V.S."/>
            <person name="Mustapha M."/>
        </authorList>
    </citation>
    <scope>NUCLEOTIDE SEQUENCE</scope>
    <source>
        <strain evidence="1">STEN00053</strain>
    </source>
</reference>
<protein>
    <submittedName>
        <fullName evidence="1">Uncharacterized protein</fullName>
    </submittedName>
</protein>
<dbReference type="Proteomes" id="UP000634179">
    <property type="component" value="Unassembled WGS sequence"/>
</dbReference>
<evidence type="ECO:0000313" key="2">
    <source>
        <dbReference type="Proteomes" id="UP000634179"/>
    </source>
</evidence>
<proteinExistence type="predicted"/>
<accession>A0AA40Y4A2</accession>